<reference evidence="1 2" key="1">
    <citation type="journal article" date="2016" name="Nat. Commun.">
        <title>Thousands of microbial genomes shed light on interconnected biogeochemical processes in an aquifer system.</title>
        <authorList>
            <person name="Anantharaman K."/>
            <person name="Brown C.T."/>
            <person name="Hug L.A."/>
            <person name="Sharon I."/>
            <person name="Castelle C.J."/>
            <person name="Probst A.J."/>
            <person name="Thomas B.C."/>
            <person name="Singh A."/>
            <person name="Wilkins M.J."/>
            <person name="Karaoz U."/>
            <person name="Brodie E.L."/>
            <person name="Williams K.H."/>
            <person name="Hubbard S.S."/>
            <person name="Banfield J.F."/>
        </authorList>
    </citation>
    <scope>NUCLEOTIDE SEQUENCE [LARGE SCALE GENOMIC DNA]</scope>
</reference>
<dbReference type="EMBL" id="MHQM01000023">
    <property type="protein sequence ID" value="OHA03581.1"/>
    <property type="molecule type" value="Genomic_DNA"/>
</dbReference>
<protein>
    <submittedName>
        <fullName evidence="1">Uncharacterized protein</fullName>
    </submittedName>
</protein>
<name>A0A1G2KYM4_9BACT</name>
<evidence type="ECO:0000313" key="1">
    <source>
        <dbReference type="EMBL" id="OHA03581.1"/>
    </source>
</evidence>
<dbReference type="Proteomes" id="UP000178510">
    <property type="component" value="Unassembled WGS sequence"/>
</dbReference>
<dbReference type="AlphaFoldDB" id="A0A1G2KYM4"/>
<gene>
    <name evidence="1" type="ORF">A3J58_00370</name>
</gene>
<comment type="caution">
    <text evidence="1">The sequence shown here is derived from an EMBL/GenBank/DDBJ whole genome shotgun (WGS) entry which is preliminary data.</text>
</comment>
<sequence length="104" mass="11469">MRWFECLAEAPRVRLVVGSQARDAVNSSLMKEKGMKEEDAFEIIATIYRSYREPVDELQVPLRPGVAFGATASAVSRRADSEEILAATAAWDRLAAIVAAEEEL</sequence>
<organism evidence="1 2">
    <name type="scientific">Candidatus Sungbacteria bacterium RIFCSPHIGHO2_02_FULL_52_23</name>
    <dbReference type="NCBI Taxonomy" id="1802274"/>
    <lineage>
        <taxon>Bacteria</taxon>
        <taxon>Candidatus Sungiibacteriota</taxon>
    </lineage>
</organism>
<accession>A0A1G2KYM4</accession>
<evidence type="ECO:0000313" key="2">
    <source>
        <dbReference type="Proteomes" id="UP000178510"/>
    </source>
</evidence>
<proteinExistence type="predicted"/>